<evidence type="ECO:0000313" key="3">
    <source>
        <dbReference type="EMBL" id="SFK01570.1"/>
    </source>
</evidence>
<dbReference type="PROSITE" id="PS00924">
    <property type="entry name" value="ASP_GLU_RACEMASE_2"/>
    <property type="match status" value="1"/>
</dbReference>
<proteinExistence type="inferred from homology"/>
<dbReference type="Proteomes" id="UP000199598">
    <property type="component" value="Unassembled WGS sequence"/>
</dbReference>
<sequence>MKTIGLLGGMSWESTATYYRLINQQTRLRLGGLHSAELVLWSFDFSQIELLLARGEWEEAGSLLKQAALKLESAGADCIVICANTMHKVASYIQDGLTIPFIHIAETTANAIQKVKRRKPLLLATRYIMEQDFYIRRLQDIYGLSVVIPDNGGQAVVHDIAYNELCRGQINEDSRRTLLQIVRKAQDQGADSVILGCTELGLLVGQEDISAPVIDSTTEHVRGILDFTLKNESEFEELV</sequence>
<reference evidence="3 4" key="1">
    <citation type="submission" date="2016-10" db="EMBL/GenBank/DDBJ databases">
        <authorList>
            <person name="Varghese N."/>
            <person name="Submissions S."/>
        </authorList>
    </citation>
    <scope>NUCLEOTIDE SEQUENCE [LARGE SCALE GENOMIC DNA]</scope>
    <source>
        <strain evidence="3 4">DSM 16392</strain>
    </source>
</reference>
<dbReference type="InterPro" id="IPR001920">
    <property type="entry name" value="Asp/Glu_race"/>
</dbReference>
<dbReference type="InterPro" id="IPR033134">
    <property type="entry name" value="Asp/Glu_racemase_AS_2"/>
</dbReference>
<dbReference type="PROSITE" id="PS00923">
    <property type="entry name" value="ASP_GLU_RACEMASE_1"/>
    <property type="match status" value="1"/>
</dbReference>
<dbReference type="PANTHER" id="PTHR21198">
    <property type="entry name" value="GLUTAMATE RACEMASE"/>
    <property type="match status" value="1"/>
</dbReference>
<keyword evidence="2" id="KW-0413">Isomerase</keyword>
<dbReference type="InterPro" id="IPR004380">
    <property type="entry name" value="Asp_race"/>
</dbReference>
<keyword evidence="4" id="KW-1185">Reference proteome</keyword>
<gene>
    <name evidence="3" type="ORF">SAMN04488518_101775</name>
</gene>
<dbReference type="InterPro" id="IPR015942">
    <property type="entry name" value="Asp/Glu/hydantoin_racemase"/>
</dbReference>
<dbReference type="NCBIfam" id="TIGR00035">
    <property type="entry name" value="asp_race"/>
    <property type="match status" value="1"/>
</dbReference>
<evidence type="ECO:0000313" key="4">
    <source>
        <dbReference type="Proteomes" id="UP000199598"/>
    </source>
</evidence>
<evidence type="ECO:0000256" key="1">
    <source>
        <dbReference type="ARBA" id="ARBA00007847"/>
    </source>
</evidence>
<accession>A0A1I3W2C6</accession>
<dbReference type="Gene3D" id="3.40.50.1860">
    <property type="match status" value="2"/>
</dbReference>
<evidence type="ECO:0000256" key="2">
    <source>
        <dbReference type="ARBA" id="ARBA00023235"/>
    </source>
</evidence>
<name>A0A1I3W2C6_9HYPH</name>
<comment type="caution">
    <text evidence="3">The sequence shown here is derived from an EMBL/GenBank/DDBJ whole genome shotgun (WGS) entry which is preliminary data.</text>
</comment>
<dbReference type="RefSeq" id="WP_093516823.1">
    <property type="nucleotide sequence ID" value="NZ_FOSK01000001.1"/>
</dbReference>
<dbReference type="EMBL" id="FOSK01000001">
    <property type="protein sequence ID" value="SFK01570.1"/>
    <property type="molecule type" value="Genomic_DNA"/>
</dbReference>
<comment type="similarity">
    <text evidence="1">Belongs to the aspartate/glutamate racemases family.</text>
</comment>
<dbReference type="PANTHER" id="PTHR21198:SF7">
    <property type="entry name" value="ASPARTATE-GLUTAMATE RACEMASE FAMILY"/>
    <property type="match status" value="1"/>
</dbReference>
<organism evidence="3 4">
    <name type="scientific">Pseudovibrio ascidiaceicola</name>
    <dbReference type="NCBI Taxonomy" id="285279"/>
    <lineage>
        <taxon>Bacteria</taxon>
        <taxon>Pseudomonadati</taxon>
        <taxon>Pseudomonadota</taxon>
        <taxon>Alphaproteobacteria</taxon>
        <taxon>Hyphomicrobiales</taxon>
        <taxon>Stappiaceae</taxon>
        <taxon>Pseudovibrio</taxon>
    </lineage>
</organism>
<dbReference type="InterPro" id="IPR018187">
    <property type="entry name" value="Asp/Glu_racemase_AS_1"/>
</dbReference>
<dbReference type="Pfam" id="PF01177">
    <property type="entry name" value="Asp_Glu_race"/>
    <property type="match status" value="1"/>
</dbReference>
<protein>
    <submittedName>
        <fullName evidence="3">Aspartate racemase</fullName>
    </submittedName>
</protein>
<dbReference type="SUPFAM" id="SSF53681">
    <property type="entry name" value="Aspartate/glutamate racemase"/>
    <property type="match status" value="2"/>
</dbReference>